<organism evidence="13">
    <name type="scientific">Lygus hesperus</name>
    <name type="common">Western plant bug</name>
    <dbReference type="NCBI Taxonomy" id="30085"/>
    <lineage>
        <taxon>Eukaryota</taxon>
        <taxon>Metazoa</taxon>
        <taxon>Ecdysozoa</taxon>
        <taxon>Arthropoda</taxon>
        <taxon>Hexapoda</taxon>
        <taxon>Insecta</taxon>
        <taxon>Pterygota</taxon>
        <taxon>Neoptera</taxon>
        <taxon>Paraneoptera</taxon>
        <taxon>Hemiptera</taxon>
        <taxon>Heteroptera</taxon>
        <taxon>Panheteroptera</taxon>
        <taxon>Cimicomorpha</taxon>
        <taxon>Miridae</taxon>
        <taxon>Mirini</taxon>
        <taxon>Lygus</taxon>
    </lineage>
</organism>
<dbReference type="EMBL" id="GBRD01009583">
    <property type="protein sequence ID" value="JAG56241.1"/>
    <property type="molecule type" value="Transcribed_RNA"/>
</dbReference>
<dbReference type="Gene3D" id="3.90.1680.10">
    <property type="entry name" value="SOS response associated peptidase-like"/>
    <property type="match status" value="1"/>
</dbReference>
<dbReference type="GO" id="GO:0003697">
    <property type="term" value="F:single-stranded DNA binding"/>
    <property type="evidence" value="ECO:0007669"/>
    <property type="project" value="InterPro"/>
</dbReference>
<keyword evidence="8" id="KW-0456">Lyase</keyword>
<keyword evidence="6" id="KW-0190">Covalent protein-DNA linkage</keyword>
<proteinExistence type="inferred from homology"/>
<evidence type="ECO:0000256" key="8">
    <source>
        <dbReference type="ARBA" id="ARBA00023239"/>
    </source>
</evidence>
<evidence type="ECO:0000256" key="2">
    <source>
        <dbReference type="ARBA" id="ARBA00015888"/>
    </source>
</evidence>
<keyword evidence="3" id="KW-0645">Protease</keyword>
<dbReference type="Pfam" id="PF02586">
    <property type="entry name" value="SRAP"/>
    <property type="match status" value="1"/>
</dbReference>
<evidence type="ECO:0000256" key="11">
    <source>
        <dbReference type="ARBA" id="ARBA00031130"/>
    </source>
</evidence>
<keyword evidence="5" id="KW-0378">Hydrolase</keyword>
<evidence type="ECO:0000256" key="3">
    <source>
        <dbReference type="ARBA" id="ARBA00022670"/>
    </source>
</evidence>
<dbReference type="InterPro" id="IPR003738">
    <property type="entry name" value="SRAP"/>
</dbReference>
<evidence type="ECO:0000256" key="12">
    <source>
        <dbReference type="SAM" id="MobiDB-lite"/>
    </source>
</evidence>
<evidence type="ECO:0000313" key="13">
    <source>
        <dbReference type="EMBL" id="JAG56241.1"/>
    </source>
</evidence>
<dbReference type="GO" id="GO:0008233">
    <property type="term" value="F:peptidase activity"/>
    <property type="evidence" value="ECO:0007669"/>
    <property type="project" value="UniProtKB-KW"/>
</dbReference>
<feature type="compositionally biased region" description="Low complexity" evidence="12">
    <location>
        <begin position="315"/>
        <end position="326"/>
    </location>
</feature>
<protein>
    <recommendedName>
        <fullName evidence="2">Abasic site processing protein HMCES</fullName>
    </recommendedName>
    <alternativeName>
        <fullName evidence="9">Embryonic stem cell-specific 5-hydroxymethylcytosine-binding protein</fullName>
    </alternativeName>
    <alternativeName>
        <fullName evidence="10">Peptidase HMCES</fullName>
    </alternativeName>
    <alternativeName>
        <fullName evidence="11">SRAP domain-containing protein 1</fullName>
    </alternativeName>
</protein>
<sequence>MCGRLCCYCKHSSYPDRLERIFQSGNRQPSWLNSSKFEPSSNLAPTRSLPVMYLDTHESQELHDRKELFIRPMFWGLEFNHTGKKESSKAQLLHNLRIESLLRPHQSSGFFNSLLQSKKCCAIVCDGYYEWNKKRPYFFYNGKHEYDTSIIAPTWKEDDWVEKGPPVLVLAGIYSSIVKEGRGLEETGEDIYSCSVITGSAASRIKDIHHRAPIILQTEEEIMAWLDPVGETMENALQGLLEIRDNNTLSYYEVKGQVNNSRYQESACHLPLTCFPTSGTLDKWLKKPQIRMVCPDETKIHAEEPPSASSKRKLTSTSSGNSSGSPSKKKSLITNWLYKTS</sequence>
<dbReference type="GO" id="GO:0016829">
    <property type="term" value="F:lyase activity"/>
    <property type="evidence" value="ECO:0007669"/>
    <property type="project" value="UniProtKB-KW"/>
</dbReference>
<reference evidence="13" key="1">
    <citation type="submission" date="2014-09" db="EMBL/GenBank/DDBJ databases">
        <authorList>
            <person name="Magalhaes I.L.F."/>
            <person name="Oliveira U."/>
            <person name="Santos F.R."/>
            <person name="Vidigal T.H.D.A."/>
            <person name="Brescovit A.D."/>
            <person name="Santos A.J."/>
        </authorList>
    </citation>
    <scope>NUCLEOTIDE SEQUENCE</scope>
</reference>
<evidence type="ECO:0000256" key="9">
    <source>
        <dbReference type="ARBA" id="ARBA00030390"/>
    </source>
</evidence>
<dbReference type="AlphaFoldDB" id="A0A0K8SST0"/>
<keyword evidence="4" id="KW-0227">DNA damage</keyword>
<dbReference type="GO" id="GO:0106300">
    <property type="term" value="P:protein-DNA covalent cross-linking repair"/>
    <property type="evidence" value="ECO:0007669"/>
    <property type="project" value="InterPro"/>
</dbReference>
<evidence type="ECO:0000256" key="5">
    <source>
        <dbReference type="ARBA" id="ARBA00022801"/>
    </source>
</evidence>
<name>A0A0K8SST0_LYGHE</name>
<evidence type="ECO:0000256" key="6">
    <source>
        <dbReference type="ARBA" id="ARBA00023124"/>
    </source>
</evidence>
<feature type="region of interest" description="Disordered" evidence="12">
    <location>
        <begin position="297"/>
        <end position="341"/>
    </location>
</feature>
<keyword evidence="7" id="KW-0238">DNA-binding</keyword>
<evidence type="ECO:0000256" key="10">
    <source>
        <dbReference type="ARBA" id="ARBA00030898"/>
    </source>
</evidence>
<dbReference type="PANTHER" id="PTHR13604">
    <property type="entry name" value="DC12-RELATED"/>
    <property type="match status" value="1"/>
</dbReference>
<accession>A0A0K8SST0</accession>
<evidence type="ECO:0000256" key="4">
    <source>
        <dbReference type="ARBA" id="ARBA00022763"/>
    </source>
</evidence>
<evidence type="ECO:0000256" key="7">
    <source>
        <dbReference type="ARBA" id="ARBA00023125"/>
    </source>
</evidence>
<evidence type="ECO:0000256" key="1">
    <source>
        <dbReference type="ARBA" id="ARBA00008136"/>
    </source>
</evidence>
<dbReference type="GO" id="GO:0006508">
    <property type="term" value="P:proteolysis"/>
    <property type="evidence" value="ECO:0007669"/>
    <property type="project" value="UniProtKB-KW"/>
</dbReference>
<dbReference type="SUPFAM" id="SSF143081">
    <property type="entry name" value="BB1717-like"/>
    <property type="match status" value="1"/>
</dbReference>
<dbReference type="InterPro" id="IPR036590">
    <property type="entry name" value="SRAP-like"/>
</dbReference>
<comment type="similarity">
    <text evidence="1">Belongs to the SOS response-associated peptidase family.</text>
</comment>
<dbReference type="PANTHER" id="PTHR13604:SF0">
    <property type="entry name" value="ABASIC SITE PROCESSING PROTEIN HMCES"/>
    <property type="match status" value="1"/>
</dbReference>